<evidence type="ECO:0000256" key="1">
    <source>
        <dbReference type="SAM" id="MobiDB-lite"/>
    </source>
</evidence>
<reference evidence="2" key="1">
    <citation type="journal article" date="2014" name="Int. J. Syst. Evol. Microbiol.">
        <title>Complete genome sequence of Corynebacterium casei LMG S-19264T (=DSM 44701T), isolated from a smear-ripened cheese.</title>
        <authorList>
            <consortium name="US DOE Joint Genome Institute (JGI-PGF)"/>
            <person name="Walter F."/>
            <person name="Albersmeier A."/>
            <person name="Kalinowski J."/>
            <person name="Ruckert C."/>
        </authorList>
    </citation>
    <scope>NUCLEOTIDE SEQUENCE</scope>
    <source>
        <strain evidence="2">CGMCC 1.15371</strain>
    </source>
</reference>
<dbReference type="Proteomes" id="UP000628775">
    <property type="component" value="Unassembled WGS sequence"/>
</dbReference>
<name>A0A8J2YJU2_9BACL</name>
<sequence length="304" mass="35011">MYPSHLLYKAWKNTPKIIHNTKDAKGNELVREIEFQDPMKTNDMEETNGNCFLCGDPMTQGIKIKKAFSSVFTDWNQANNPQGTHICSACAFSVLTNKKARIGVRMFSLIAADKLYITNRKELREWLLDPPEPPFLAMCAVSQKKHLIMKAIVNYSRDIFSVQYEETPVTVDRVKFTNLLNLIEHFLYGFTKTEILTGQYSQKRILDFGIEEWEAFENRIKPYRGTGLLDVVMFVAQKLEEWEEIACFMDSELKIKRQVQPHYSSTPSIEAGIKKEDRVASTCGDKSNDSPKSQQSEQLQLELF</sequence>
<evidence type="ECO:0000313" key="2">
    <source>
        <dbReference type="EMBL" id="GGE47816.1"/>
    </source>
</evidence>
<dbReference type="AlphaFoldDB" id="A0A8J2YJU2"/>
<accession>A0A8J2YJU2</accession>
<gene>
    <name evidence="2" type="ORF">GCM10011391_28220</name>
</gene>
<feature type="region of interest" description="Disordered" evidence="1">
    <location>
        <begin position="280"/>
        <end position="304"/>
    </location>
</feature>
<reference evidence="2" key="2">
    <citation type="submission" date="2020-09" db="EMBL/GenBank/DDBJ databases">
        <authorList>
            <person name="Sun Q."/>
            <person name="Zhou Y."/>
        </authorList>
    </citation>
    <scope>NUCLEOTIDE SEQUENCE</scope>
    <source>
        <strain evidence="2">CGMCC 1.15371</strain>
    </source>
</reference>
<comment type="caution">
    <text evidence="2">The sequence shown here is derived from an EMBL/GenBank/DDBJ whole genome shotgun (WGS) entry which is preliminary data.</text>
</comment>
<keyword evidence="3" id="KW-1185">Reference proteome</keyword>
<proteinExistence type="predicted"/>
<dbReference type="EMBL" id="BMIR01000014">
    <property type="protein sequence ID" value="GGE47816.1"/>
    <property type="molecule type" value="Genomic_DNA"/>
</dbReference>
<evidence type="ECO:0000313" key="3">
    <source>
        <dbReference type="Proteomes" id="UP000628775"/>
    </source>
</evidence>
<feature type="compositionally biased region" description="Low complexity" evidence="1">
    <location>
        <begin position="293"/>
        <end position="304"/>
    </location>
</feature>
<protein>
    <submittedName>
        <fullName evidence="2">Uncharacterized protein</fullName>
    </submittedName>
</protein>
<organism evidence="2 3">
    <name type="scientific">Pullulanibacillus camelliae</name>
    <dbReference type="NCBI Taxonomy" id="1707096"/>
    <lineage>
        <taxon>Bacteria</taxon>
        <taxon>Bacillati</taxon>
        <taxon>Bacillota</taxon>
        <taxon>Bacilli</taxon>
        <taxon>Bacillales</taxon>
        <taxon>Sporolactobacillaceae</taxon>
        <taxon>Pullulanibacillus</taxon>
    </lineage>
</organism>
<dbReference type="RefSeq" id="WP_188695412.1">
    <property type="nucleotide sequence ID" value="NZ_BMIR01000014.1"/>
</dbReference>